<feature type="region of interest" description="Disordered" evidence="1">
    <location>
        <begin position="75"/>
        <end position="109"/>
    </location>
</feature>
<name>A0A448WDU7_9PLAT</name>
<feature type="region of interest" description="Disordered" evidence="1">
    <location>
        <begin position="167"/>
        <end position="212"/>
    </location>
</feature>
<evidence type="ECO:0000313" key="2">
    <source>
        <dbReference type="EMBL" id="VEL09352.1"/>
    </source>
</evidence>
<feature type="compositionally biased region" description="Low complexity" evidence="1">
    <location>
        <begin position="182"/>
        <end position="192"/>
    </location>
</feature>
<evidence type="ECO:0000256" key="1">
    <source>
        <dbReference type="SAM" id="MobiDB-lite"/>
    </source>
</evidence>
<keyword evidence="3" id="KW-1185">Reference proteome</keyword>
<dbReference type="Proteomes" id="UP000784294">
    <property type="component" value="Unassembled WGS sequence"/>
</dbReference>
<feature type="compositionally biased region" description="Polar residues" evidence="1">
    <location>
        <begin position="77"/>
        <end position="89"/>
    </location>
</feature>
<gene>
    <name evidence="2" type="ORF">PXEA_LOCUS2792</name>
</gene>
<comment type="caution">
    <text evidence="2">The sequence shown here is derived from an EMBL/GenBank/DDBJ whole genome shotgun (WGS) entry which is preliminary data.</text>
</comment>
<proteinExistence type="predicted"/>
<sequence length="212" mass="22939">MHSTGNFPFFQAGSRQRLMQQKDLDFVGHKQELEQIKLSQDSVSFDLDEWLAASLPGSLASAQKIPFLQSGREVEAPSTSCSPSSQQLVPHSPRSPYHQPPGHLEPAQTRPFNESALRYDESAFSQPSTPGGSVKKRSANFGCCPEPRRPRSIRSVRRTVVSATSLSLSSSAGCQAPGNTTSRGLGELESGLPEGGSDKRFLLAKQTGELVK</sequence>
<dbReference type="EMBL" id="CAAALY010006136">
    <property type="protein sequence ID" value="VEL09352.1"/>
    <property type="molecule type" value="Genomic_DNA"/>
</dbReference>
<reference evidence="2" key="1">
    <citation type="submission" date="2018-11" db="EMBL/GenBank/DDBJ databases">
        <authorList>
            <consortium name="Pathogen Informatics"/>
        </authorList>
    </citation>
    <scope>NUCLEOTIDE SEQUENCE</scope>
</reference>
<organism evidence="2 3">
    <name type="scientific">Protopolystoma xenopodis</name>
    <dbReference type="NCBI Taxonomy" id="117903"/>
    <lineage>
        <taxon>Eukaryota</taxon>
        <taxon>Metazoa</taxon>
        <taxon>Spiralia</taxon>
        <taxon>Lophotrochozoa</taxon>
        <taxon>Platyhelminthes</taxon>
        <taxon>Monogenea</taxon>
        <taxon>Polyopisthocotylea</taxon>
        <taxon>Polystomatidea</taxon>
        <taxon>Polystomatidae</taxon>
        <taxon>Protopolystoma</taxon>
    </lineage>
</organism>
<accession>A0A448WDU7</accession>
<dbReference type="AlphaFoldDB" id="A0A448WDU7"/>
<protein>
    <submittedName>
        <fullName evidence="2">Uncharacterized protein</fullName>
    </submittedName>
</protein>
<evidence type="ECO:0000313" key="3">
    <source>
        <dbReference type="Proteomes" id="UP000784294"/>
    </source>
</evidence>
<feature type="region of interest" description="Disordered" evidence="1">
    <location>
        <begin position="121"/>
        <end position="150"/>
    </location>
</feature>